<dbReference type="PROSITE" id="PS50088">
    <property type="entry name" value="ANK_REPEAT"/>
    <property type="match status" value="1"/>
</dbReference>
<reference evidence="4" key="2">
    <citation type="journal article" date="2007" name="Science">
        <title>Draft genome sequence of the sexually transmitted pathogen Trichomonas vaginalis.</title>
        <authorList>
            <person name="Carlton J.M."/>
            <person name="Hirt R.P."/>
            <person name="Silva J.C."/>
            <person name="Delcher A.L."/>
            <person name="Schatz M."/>
            <person name="Zhao Q."/>
            <person name="Wortman J.R."/>
            <person name="Bidwell S.L."/>
            <person name="Alsmark U.C.M."/>
            <person name="Besteiro S."/>
            <person name="Sicheritz-Ponten T."/>
            <person name="Noel C.J."/>
            <person name="Dacks J.B."/>
            <person name="Foster P.G."/>
            <person name="Simillion C."/>
            <person name="Van de Peer Y."/>
            <person name="Miranda-Saavedra D."/>
            <person name="Barton G.J."/>
            <person name="Westrop G.D."/>
            <person name="Mueller S."/>
            <person name="Dessi D."/>
            <person name="Fiori P.L."/>
            <person name="Ren Q."/>
            <person name="Paulsen I."/>
            <person name="Zhang H."/>
            <person name="Bastida-Corcuera F.D."/>
            <person name="Simoes-Barbosa A."/>
            <person name="Brown M.T."/>
            <person name="Hayes R.D."/>
            <person name="Mukherjee M."/>
            <person name="Okumura C.Y."/>
            <person name="Schneider R."/>
            <person name="Smith A.J."/>
            <person name="Vanacova S."/>
            <person name="Villalvazo M."/>
            <person name="Haas B.J."/>
            <person name="Pertea M."/>
            <person name="Feldblyum T.V."/>
            <person name="Utterback T.R."/>
            <person name="Shu C.L."/>
            <person name="Osoegawa K."/>
            <person name="de Jong P.J."/>
            <person name="Hrdy I."/>
            <person name="Horvathova L."/>
            <person name="Zubacova Z."/>
            <person name="Dolezal P."/>
            <person name="Malik S.B."/>
            <person name="Logsdon J.M. Jr."/>
            <person name="Henze K."/>
            <person name="Gupta A."/>
            <person name="Wang C.C."/>
            <person name="Dunne R.L."/>
            <person name="Upcroft J.A."/>
            <person name="Upcroft P."/>
            <person name="White O."/>
            <person name="Salzberg S.L."/>
            <person name="Tang P."/>
            <person name="Chiu C.-H."/>
            <person name="Lee Y.-S."/>
            <person name="Embley T.M."/>
            <person name="Coombs G.H."/>
            <person name="Mottram J.C."/>
            <person name="Tachezy J."/>
            <person name="Fraser-Liggett C.M."/>
            <person name="Johnson P.J."/>
        </authorList>
    </citation>
    <scope>NUCLEOTIDE SEQUENCE [LARGE SCALE GENOMIC DNA]</scope>
    <source>
        <strain evidence="4">G3</strain>
    </source>
</reference>
<reference evidence="4" key="1">
    <citation type="submission" date="2006-10" db="EMBL/GenBank/DDBJ databases">
        <authorList>
            <person name="Amadeo P."/>
            <person name="Zhao Q."/>
            <person name="Wortman J."/>
            <person name="Fraser-Liggett C."/>
            <person name="Carlton J."/>
        </authorList>
    </citation>
    <scope>NUCLEOTIDE SEQUENCE</scope>
    <source>
        <strain evidence="4">G3</strain>
    </source>
</reference>
<feature type="transmembrane region" description="Helical" evidence="2">
    <location>
        <begin position="141"/>
        <end position="165"/>
    </location>
</feature>
<keyword evidence="5" id="KW-1185">Reference proteome</keyword>
<dbReference type="AlphaFoldDB" id="A2EDB1"/>
<dbReference type="PANTHER" id="PTHR24182:SF13">
    <property type="entry name" value="LD18443P"/>
    <property type="match status" value="1"/>
</dbReference>
<dbReference type="VEuPathDB" id="TrichDB:TVAG_417910"/>
<protein>
    <recommendedName>
        <fullName evidence="3">DUF3447 domain-containing protein</fullName>
    </recommendedName>
</protein>
<dbReference type="Pfam" id="PF11929">
    <property type="entry name" value="DUF3447"/>
    <property type="match status" value="1"/>
</dbReference>
<feature type="repeat" description="ANK" evidence="1">
    <location>
        <begin position="320"/>
        <end position="352"/>
    </location>
</feature>
<keyword evidence="1" id="KW-0040">ANK repeat</keyword>
<dbReference type="RefSeq" id="XP_001321592.1">
    <property type="nucleotide sequence ID" value="XM_001321557.1"/>
</dbReference>
<evidence type="ECO:0000256" key="2">
    <source>
        <dbReference type="SAM" id="Phobius"/>
    </source>
</evidence>
<evidence type="ECO:0000313" key="4">
    <source>
        <dbReference type="EMBL" id="EAY09369.1"/>
    </source>
</evidence>
<dbReference type="InParanoid" id="A2EDB1"/>
<dbReference type="SMART" id="SM00248">
    <property type="entry name" value="ANK"/>
    <property type="match status" value="3"/>
</dbReference>
<evidence type="ECO:0000313" key="5">
    <source>
        <dbReference type="Proteomes" id="UP000001542"/>
    </source>
</evidence>
<dbReference type="Gene3D" id="1.25.40.20">
    <property type="entry name" value="Ankyrin repeat-containing domain"/>
    <property type="match status" value="1"/>
</dbReference>
<organism evidence="4 5">
    <name type="scientific">Trichomonas vaginalis (strain ATCC PRA-98 / G3)</name>
    <dbReference type="NCBI Taxonomy" id="412133"/>
    <lineage>
        <taxon>Eukaryota</taxon>
        <taxon>Metamonada</taxon>
        <taxon>Parabasalia</taxon>
        <taxon>Trichomonadida</taxon>
        <taxon>Trichomonadidae</taxon>
        <taxon>Trichomonas</taxon>
    </lineage>
</organism>
<proteinExistence type="predicted"/>
<dbReference type="KEGG" id="tva:4767286"/>
<dbReference type="SUPFAM" id="SSF48403">
    <property type="entry name" value="Ankyrin repeat"/>
    <property type="match status" value="1"/>
</dbReference>
<name>A2EDB1_TRIV3</name>
<dbReference type="Proteomes" id="UP000001542">
    <property type="component" value="Unassembled WGS sequence"/>
</dbReference>
<gene>
    <name evidence="4" type="ORF">TVAG_417910</name>
</gene>
<dbReference type="PANTHER" id="PTHR24182">
    <property type="entry name" value="ANKYRIN REPEAT AND SOCS BOX CONTAINING 4"/>
    <property type="match status" value="1"/>
</dbReference>
<accession>A2EDB1</accession>
<dbReference type="InterPro" id="IPR002110">
    <property type="entry name" value="Ankyrin_rpt"/>
</dbReference>
<keyword evidence="2" id="KW-0812">Transmembrane</keyword>
<keyword evidence="2" id="KW-0472">Membrane</keyword>
<dbReference type="EMBL" id="DS113359">
    <property type="protein sequence ID" value="EAY09369.1"/>
    <property type="molecule type" value="Genomic_DNA"/>
</dbReference>
<dbReference type="Pfam" id="PF12796">
    <property type="entry name" value="Ank_2"/>
    <property type="match status" value="1"/>
</dbReference>
<keyword evidence="2" id="KW-1133">Transmembrane helix</keyword>
<dbReference type="SMR" id="A2EDB1"/>
<dbReference type="OrthoDB" id="19174at2759"/>
<evidence type="ECO:0000256" key="1">
    <source>
        <dbReference type="PROSITE-ProRule" id="PRU00023"/>
    </source>
</evidence>
<dbReference type="InterPro" id="IPR036770">
    <property type="entry name" value="Ankyrin_rpt-contain_sf"/>
</dbReference>
<dbReference type="VEuPathDB" id="TrichDB:TVAGG3_0876070"/>
<dbReference type="InterPro" id="IPR020683">
    <property type="entry name" value="DUF3447"/>
</dbReference>
<feature type="domain" description="DUF3447" evidence="3">
    <location>
        <begin position="170"/>
        <end position="254"/>
    </location>
</feature>
<evidence type="ECO:0000259" key="3">
    <source>
        <dbReference type="Pfam" id="PF11929"/>
    </source>
</evidence>
<sequence length="372" mass="43364">MSTDYEKPYSDFIEAFEKLFRMKINDSVEDMCNIITNVLISKYHLTKNQLSKIIIKAFQYNCASGENYIKILKNIGFDNTKIFQIEFPSVDSIEFAVMHDQIDKFKEYISQNQIKNNAFISIPILTKSDDEILFDSYPNHIFSAVLSLIEACAYFGSINIFFFLLSNQKYTISKKCLRYAIIGRNTDIINECLKENQMDLKCLRNIVCSHNHQMLEFVLDRNLFTYKDFDGKDLESRAIYEDIIKYQNLKAVFLLFEKEKNCIVPWCAAFPQTLEILKNEKLPDKTDFRERNILHYACMSQNSDIFKFLVGSIKKIDVKYHMTALCFAAEYNNIDAVKILISHGANVNAKHTFLYSISITILSHSHSFNINY</sequence>
<dbReference type="PROSITE" id="PS50297">
    <property type="entry name" value="ANK_REP_REGION"/>
    <property type="match status" value="1"/>
</dbReference>